<evidence type="ECO:0000256" key="5">
    <source>
        <dbReference type="PIRNR" id="PIRNR017269"/>
    </source>
</evidence>
<keyword evidence="1 5" id="KW-0489">Methyltransferase</keyword>
<dbReference type="EMBL" id="CP042909">
    <property type="protein sequence ID" value="QJA06738.1"/>
    <property type="molecule type" value="Genomic_DNA"/>
</dbReference>
<evidence type="ECO:0000256" key="4">
    <source>
        <dbReference type="ARBA" id="ARBA00022694"/>
    </source>
</evidence>
<dbReference type="RefSeq" id="WP_168720091.1">
    <property type="nucleotide sequence ID" value="NZ_CP042909.1"/>
</dbReference>
<dbReference type="Gene3D" id="3.40.50.150">
    <property type="entry name" value="Vaccinia Virus protein VP39"/>
    <property type="match status" value="1"/>
</dbReference>
<dbReference type="InterPro" id="IPR029063">
    <property type="entry name" value="SAM-dependent_MTases_sf"/>
</dbReference>
<name>A0A6H1WU74_9BACT</name>
<protein>
    <recommendedName>
        <fullName evidence="5">tRNA (adenine(58)-N(1))-methyltransferase TrmI</fullName>
        <ecNumber evidence="5">2.1.1.220</ecNumber>
    </recommendedName>
</protein>
<dbReference type="PROSITE" id="PS51620">
    <property type="entry name" value="SAM_TRM61"/>
    <property type="match status" value="1"/>
</dbReference>
<dbReference type="GO" id="GO:0031515">
    <property type="term" value="C:tRNA (m1A) methyltransferase complex"/>
    <property type="evidence" value="ECO:0007669"/>
    <property type="project" value="UniProtKB-UniRule"/>
</dbReference>
<dbReference type="PANTHER" id="PTHR12133:SF1">
    <property type="entry name" value="TRNA (ADENINE(58)-N(1))-METHYLTRANSFERASE, MITOCHONDRIAL"/>
    <property type="match status" value="1"/>
</dbReference>
<sequence length="256" mass="28698">MDGIIREGDLLLLLAPGGHTYLLPAEAREFHTHRDAVDLGAFLGRPWGSRILGRKGLPFYALRPTLYDHLMKVRRATQIIYPKEIGLILLKLDVRPGKTILECGTGSGALTLALAAAVGPEGRVITYEKEARFRKVARENLARAGLLERVIFREGVREDFGEKEADALFLDVREPWELLPAAWKALKGGAPFGALVPTVNQVSRLLEALEGLPFVALEVQEILERFYKVNPERLRPEDRMVAHTGYLIFARKVQER</sequence>
<evidence type="ECO:0000313" key="9">
    <source>
        <dbReference type="Proteomes" id="UP000501253"/>
    </source>
</evidence>
<dbReference type="InterPro" id="IPR049470">
    <property type="entry name" value="TRM61_C"/>
</dbReference>
<evidence type="ECO:0000313" key="8">
    <source>
        <dbReference type="EMBL" id="QJA06738.1"/>
    </source>
</evidence>
<dbReference type="PANTHER" id="PTHR12133">
    <property type="entry name" value="TRNA (ADENINE(58)-N(1))-METHYLTRANSFERASE"/>
    <property type="match status" value="1"/>
</dbReference>
<evidence type="ECO:0000256" key="3">
    <source>
        <dbReference type="ARBA" id="ARBA00022691"/>
    </source>
</evidence>
<dbReference type="Pfam" id="PF08704">
    <property type="entry name" value="GCD14"/>
    <property type="match status" value="1"/>
</dbReference>
<dbReference type="KEGG" id="tmai:FVE67_08015"/>
<keyword evidence="9" id="KW-1185">Reference proteome</keyword>
<dbReference type="Proteomes" id="UP000501253">
    <property type="component" value="Chromosome"/>
</dbReference>
<feature type="binding site" evidence="6">
    <location>
        <position position="128"/>
    </location>
    <ligand>
        <name>S-adenosyl-L-methionine</name>
        <dbReference type="ChEBI" id="CHEBI:59789"/>
    </ligand>
</feature>
<dbReference type="InterPro" id="IPR014816">
    <property type="entry name" value="tRNA_MeTrfase_Gcd14"/>
</dbReference>
<keyword evidence="2 5" id="KW-0808">Transferase</keyword>
<feature type="binding site" evidence="6">
    <location>
        <begin position="107"/>
        <end position="110"/>
    </location>
    <ligand>
        <name>S-adenosyl-L-methionine</name>
        <dbReference type="ChEBI" id="CHEBI:59789"/>
    </ligand>
</feature>
<dbReference type="AlphaFoldDB" id="A0A6H1WU74"/>
<dbReference type="EC" id="2.1.1.220" evidence="5"/>
<evidence type="ECO:0000256" key="2">
    <source>
        <dbReference type="ARBA" id="ARBA00022679"/>
    </source>
</evidence>
<feature type="domain" description="tRNA (adenine(58)-N(1))-methyltransferase catalytic subunit TRM61 C-terminal" evidence="7">
    <location>
        <begin position="64"/>
        <end position="234"/>
    </location>
</feature>
<feature type="binding site" evidence="6">
    <location>
        <position position="171"/>
    </location>
    <ligand>
        <name>S-adenosyl-L-methionine</name>
        <dbReference type="ChEBI" id="CHEBI:59789"/>
    </ligand>
</feature>
<evidence type="ECO:0000256" key="6">
    <source>
        <dbReference type="PIRSR" id="PIRSR017269-1"/>
    </source>
</evidence>
<keyword evidence="4 5" id="KW-0819">tRNA processing</keyword>
<evidence type="ECO:0000256" key="1">
    <source>
        <dbReference type="ARBA" id="ARBA00022603"/>
    </source>
</evidence>
<dbReference type="GO" id="GO:0160107">
    <property type="term" value="F:tRNA (adenine(58)-N1)-methyltransferase activity"/>
    <property type="evidence" value="ECO:0007669"/>
    <property type="project" value="UniProtKB-EC"/>
</dbReference>
<keyword evidence="3 5" id="KW-0949">S-adenosyl-L-methionine</keyword>
<dbReference type="PIRSF" id="PIRSF017269">
    <property type="entry name" value="GCD14"/>
    <property type="match status" value="1"/>
</dbReference>
<dbReference type="SUPFAM" id="SSF53335">
    <property type="entry name" value="S-adenosyl-L-methionine-dependent methyltransferases"/>
    <property type="match status" value="1"/>
</dbReference>
<organism evidence="8 9">
    <name type="scientific">Thermosulfurimonas marina</name>
    <dbReference type="NCBI Taxonomy" id="2047767"/>
    <lineage>
        <taxon>Bacteria</taxon>
        <taxon>Pseudomonadati</taxon>
        <taxon>Thermodesulfobacteriota</taxon>
        <taxon>Thermodesulfobacteria</taxon>
        <taxon>Thermodesulfobacteriales</taxon>
        <taxon>Thermodesulfobacteriaceae</taxon>
        <taxon>Thermosulfurimonas</taxon>
    </lineage>
</organism>
<dbReference type="Gene3D" id="3.10.330.20">
    <property type="match status" value="1"/>
</dbReference>
<reference evidence="8 9" key="1">
    <citation type="submission" date="2019-08" db="EMBL/GenBank/DDBJ databases">
        <title>Complete genome sequence of Thermosulfurimonas marina SU872T, an anaerobic thermophilic chemolithoautotrophic bacterium isolated from a shallow marine hydrothermal vent.</title>
        <authorList>
            <person name="Allioux M."/>
            <person name="Jebbar M."/>
            <person name="Slobodkina G."/>
            <person name="Slobodkin A."/>
            <person name="Moalic Y."/>
            <person name="Frolova A."/>
            <person name="Shao Z."/>
            <person name="Alain K."/>
        </authorList>
    </citation>
    <scope>NUCLEOTIDE SEQUENCE [LARGE SCALE GENOMIC DNA]</scope>
    <source>
        <strain evidence="8 9">SU872</strain>
    </source>
</reference>
<comment type="subunit">
    <text evidence="5">Homotetramer composed of a dimer of dimers.</text>
</comment>
<proteinExistence type="inferred from homology"/>
<comment type="similarity">
    <text evidence="5">Belongs to the class I-like SAM-binding methyltransferase superfamily. TRM61 family.</text>
</comment>
<comment type="catalytic activity">
    <reaction evidence="5">
        <text>adenosine(58) in tRNA + S-adenosyl-L-methionine = N(1)-methyladenosine(58) in tRNA + S-adenosyl-L-homocysteine + H(+)</text>
        <dbReference type="Rhea" id="RHEA:43152"/>
        <dbReference type="Rhea" id="RHEA-COMP:10365"/>
        <dbReference type="Rhea" id="RHEA-COMP:10366"/>
        <dbReference type="ChEBI" id="CHEBI:15378"/>
        <dbReference type="ChEBI" id="CHEBI:57856"/>
        <dbReference type="ChEBI" id="CHEBI:59789"/>
        <dbReference type="ChEBI" id="CHEBI:74411"/>
        <dbReference type="ChEBI" id="CHEBI:74491"/>
        <dbReference type="EC" id="2.1.1.220"/>
    </reaction>
</comment>
<gene>
    <name evidence="8" type="ORF">FVE67_08015</name>
</gene>
<accession>A0A6H1WU74</accession>
<dbReference type="GO" id="GO:0030488">
    <property type="term" value="P:tRNA methylation"/>
    <property type="evidence" value="ECO:0007669"/>
    <property type="project" value="InterPro"/>
</dbReference>
<comment type="function">
    <text evidence="5">Catalyzes the S-adenosyl-L-methionine-dependent formation of N(1)-methyladenine at position 58 (m1A58) in tRNA.</text>
</comment>
<evidence type="ECO:0000259" key="7">
    <source>
        <dbReference type="Pfam" id="PF08704"/>
    </source>
</evidence>